<protein>
    <submittedName>
        <fullName evidence="3">Short-chain dehydrogenase</fullName>
    </submittedName>
</protein>
<dbReference type="AlphaFoldDB" id="A0A2A7SJF8"/>
<dbReference type="GO" id="GO:0016491">
    <property type="term" value="F:oxidoreductase activity"/>
    <property type="evidence" value="ECO:0007669"/>
    <property type="project" value="UniProtKB-KW"/>
</dbReference>
<dbReference type="InterPro" id="IPR051122">
    <property type="entry name" value="SDR_DHRS6-like"/>
</dbReference>
<evidence type="ECO:0000256" key="1">
    <source>
        <dbReference type="ARBA" id="ARBA00006484"/>
    </source>
</evidence>
<dbReference type="CDD" id="cd05233">
    <property type="entry name" value="SDR_c"/>
    <property type="match status" value="1"/>
</dbReference>
<dbReference type="FunFam" id="3.40.50.720:FF:000084">
    <property type="entry name" value="Short-chain dehydrogenase reductase"/>
    <property type="match status" value="1"/>
</dbReference>
<evidence type="ECO:0000313" key="4">
    <source>
        <dbReference type="Proteomes" id="UP000220629"/>
    </source>
</evidence>
<dbReference type="Proteomes" id="UP000220629">
    <property type="component" value="Unassembled WGS sequence"/>
</dbReference>
<evidence type="ECO:0000313" key="3">
    <source>
        <dbReference type="EMBL" id="PEH43573.1"/>
    </source>
</evidence>
<reference evidence="4" key="1">
    <citation type="submission" date="2017-09" db="EMBL/GenBank/DDBJ databases">
        <title>FDA dAtabase for Regulatory Grade micrObial Sequences (FDA-ARGOS): Supporting development and validation of Infectious Disease Dx tests.</title>
        <authorList>
            <person name="Minogue T."/>
            <person name="Wolcott M."/>
            <person name="Wasieloski L."/>
            <person name="Aguilar W."/>
            <person name="Moore D."/>
            <person name="Tallon L."/>
            <person name="Sadzewicz L."/>
            <person name="Ott S."/>
            <person name="Zhao X."/>
            <person name="Nagaraj S."/>
            <person name="Vavikolanu K."/>
            <person name="Aluvathingal J."/>
            <person name="Nadendla S."/>
            <person name="Sichtig H."/>
        </authorList>
    </citation>
    <scope>NUCLEOTIDE SEQUENCE [LARGE SCALE GENOMIC DNA]</scope>
    <source>
        <strain evidence="4">FDAARGOS_390</strain>
    </source>
</reference>
<dbReference type="InterPro" id="IPR036291">
    <property type="entry name" value="NAD(P)-bd_dom_sf"/>
</dbReference>
<comment type="similarity">
    <text evidence="1">Belongs to the short-chain dehydrogenases/reductases (SDR) family.</text>
</comment>
<gene>
    <name evidence="3" type="ORF">CRM94_02210</name>
</gene>
<dbReference type="EMBL" id="PDDY01000001">
    <property type="protein sequence ID" value="PEH43573.1"/>
    <property type="molecule type" value="Genomic_DNA"/>
</dbReference>
<keyword evidence="2" id="KW-0560">Oxidoreductase</keyword>
<dbReference type="Gene3D" id="3.40.50.720">
    <property type="entry name" value="NAD(P)-binding Rossmann-like Domain"/>
    <property type="match status" value="1"/>
</dbReference>
<dbReference type="Pfam" id="PF13561">
    <property type="entry name" value="adh_short_C2"/>
    <property type="match status" value="1"/>
</dbReference>
<dbReference type="InterPro" id="IPR002347">
    <property type="entry name" value="SDR_fam"/>
</dbReference>
<accession>A0A2A7SJF8</accession>
<dbReference type="SUPFAM" id="SSF51735">
    <property type="entry name" value="NAD(P)-binding Rossmann-fold domains"/>
    <property type="match status" value="1"/>
</dbReference>
<name>A0A2A7SJF8_BURGA</name>
<evidence type="ECO:0000256" key="2">
    <source>
        <dbReference type="ARBA" id="ARBA00023002"/>
    </source>
</evidence>
<proteinExistence type="inferred from homology"/>
<dbReference type="PANTHER" id="PTHR43477">
    <property type="entry name" value="DIHYDROANTICAPSIN 7-DEHYDROGENASE"/>
    <property type="match status" value="1"/>
</dbReference>
<dbReference type="PANTHER" id="PTHR43477:SF1">
    <property type="entry name" value="DIHYDROANTICAPSIN 7-DEHYDROGENASE"/>
    <property type="match status" value="1"/>
</dbReference>
<organism evidence="3 4">
    <name type="scientific">Burkholderia gladioli</name>
    <name type="common">Pseudomonas marginata</name>
    <name type="synonym">Phytomonas marginata</name>
    <dbReference type="NCBI Taxonomy" id="28095"/>
    <lineage>
        <taxon>Bacteria</taxon>
        <taxon>Pseudomonadati</taxon>
        <taxon>Pseudomonadota</taxon>
        <taxon>Betaproteobacteria</taxon>
        <taxon>Burkholderiales</taxon>
        <taxon>Burkholderiaceae</taxon>
        <taxon>Burkholderia</taxon>
    </lineage>
</organism>
<comment type="caution">
    <text evidence="3">The sequence shown here is derived from an EMBL/GenBank/DDBJ whole genome shotgun (WGS) entry which is preliminary data.</text>
</comment>
<dbReference type="PRINTS" id="PR00081">
    <property type="entry name" value="GDHRDH"/>
</dbReference>
<sequence>MTKLANKVAVITGGTSGIGLEGAKVVVFCTNEARLKDAERELGAQATALRVDLRDPAQIDRAIAEVVETHGRIDVVYANAGAGKAAPLEAVTPEQIEAQFSLNVTGLFFTIRKAAPHLVDGASVVVTTSFLNEVGTPGLSILSATKAAVRSLVRALGAELAPRGIRVNAVSPGPIDTPFATKMGIPEADLKKSGEALAAAVPLKRIGSAAEVAKAALFLASDDASYVTGAELVVDGGLSQI</sequence>